<evidence type="ECO:0000313" key="4">
    <source>
        <dbReference type="EMBL" id="GGB95666.1"/>
    </source>
</evidence>
<dbReference type="PANTHER" id="PTHR45228">
    <property type="entry name" value="CYCLIC DI-GMP PHOSPHODIESTERASE TM_0186-RELATED"/>
    <property type="match status" value="1"/>
</dbReference>
<dbReference type="CDD" id="cd00077">
    <property type="entry name" value="HDc"/>
    <property type="match status" value="1"/>
</dbReference>
<gene>
    <name evidence="4" type="ORF">GCM10007205_01130</name>
</gene>
<keyword evidence="1" id="KW-0597">Phosphoprotein</keyword>
<dbReference type="InterPro" id="IPR001789">
    <property type="entry name" value="Sig_transdc_resp-reg_receiver"/>
</dbReference>
<dbReference type="SUPFAM" id="SSF109604">
    <property type="entry name" value="HD-domain/PDEase-like"/>
    <property type="match status" value="1"/>
</dbReference>
<dbReference type="InterPro" id="IPR011006">
    <property type="entry name" value="CheY-like_superfamily"/>
</dbReference>
<dbReference type="InterPro" id="IPR037522">
    <property type="entry name" value="HD_GYP_dom"/>
</dbReference>
<dbReference type="GO" id="GO:0000160">
    <property type="term" value="P:phosphorelay signal transduction system"/>
    <property type="evidence" value="ECO:0007669"/>
    <property type="project" value="InterPro"/>
</dbReference>
<dbReference type="SUPFAM" id="SSF52172">
    <property type="entry name" value="CheY-like"/>
    <property type="match status" value="1"/>
</dbReference>
<dbReference type="Pfam" id="PF13487">
    <property type="entry name" value="HD_5"/>
    <property type="match status" value="1"/>
</dbReference>
<dbReference type="Proteomes" id="UP000620266">
    <property type="component" value="Unassembled WGS sequence"/>
</dbReference>
<protein>
    <submittedName>
        <fullName evidence="4">Two-component system response regulator</fullName>
    </submittedName>
</protein>
<reference evidence="4" key="2">
    <citation type="submission" date="2020-09" db="EMBL/GenBank/DDBJ databases">
        <authorList>
            <person name="Sun Q."/>
            <person name="Sedlacek I."/>
        </authorList>
    </citation>
    <scope>NUCLEOTIDE SEQUENCE</scope>
    <source>
        <strain evidence="4">CCM 7086</strain>
    </source>
</reference>
<feature type="modified residue" description="4-aspartylphosphate" evidence="1">
    <location>
        <position position="58"/>
    </location>
</feature>
<feature type="domain" description="Response regulatory" evidence="2">
    <location>
        <begin position="8"/>
        <end position="125"/>
    </location>
</feature>
<dbReference type="SMART" id="SM00448">
    <property type="entry name" value="REC"/>
    <property type="match status" value="1"/>
</dbReference>
<dbReference type="SMART" id="SM00471">
    <property type="entry name" value="HDc"/>
    <property type="match status" value="1"/>
</dbReference>
<dbReference type="InterPro" id="IPR003607">
    <property type="entry name" value="HD/PDEase_dom"/>
</dbReference>
<reference evidence="4" key="1">
    <citation type="journal article" date="2014" name="Int. J. Syst. Evol. Microbiol.">
        <title>Complete genome sequence of Corynebacterium casei LMG S-19264T (=DSM 44701T), isolated from a smear-ripened cheese.</title>
        <authorList>
            <consortium name="US DOE Joint Genome Institute (JGI-PGF)"/>
            <person name="Walter F."/>
            <person name="Albersmeier A."/>
            <person name="Kalinowski J."/>
            <person name="Ruckert C."/>
        </authorList>
    </citation>
    <scope>NUCLEOTIDE SEQUENCE</scope>
    <source>
        <strain evidence="4">CCM 7086</strain>
    </source>
</reference>
<dbReference type="Gene3D" id="3.40.50.2300">
    <property type="match status" value="1"/>
</dbReference>
<dbReference type="InterPro" id="IPR052020">
    <property type="entry name" value="Cyclic_di-GMP/3'3'-cGAMP_PDE"/>
</dbReference>
<evidence type="ECO:0000256" key="1">
    <source>
        <dbReference type="PROSITE-ProRule" id="PRU00169"/>
    </source>
</evidence>
<sequence>MTTHDDSTIMIVDDEPANLKLLDKILDGQGYTRRICLDDPRQVLPEYARLRPDLILLDLNMPHLDGYQIMEQLRALGDPLLPPILVLTAEYGHGSLLKALALGARDYLSKPFERTELLMRVRNLLDGRRAHRITHEQNVVLEEMVRRRTEEVVATRLQIIQRLGRAAEYRDNETGLHVLRMAHTAALLAERLGWDAADVELMLHASPMHDIGKIGIPDAILLKPGKLDDEEWRIMKGHVAIGAELLAGDDFPLLRLAREIALHHHEKWDGSGYPSGLAGADIPQSARIATVADVFDALISVRPYKPAWSIEQAVSFMRQQSGKHFDPEIVDVFLSSLDDILRIAERYREPDGLKAA</sequence>
<proteinExistence type="predicted"/>
<dbReference type="Gene3D" id="1.10.3210.10">
    <property type="entry name" value="Hypothetical protein af1432"/>
    <property type="match status" value="1"/>
</dbReference>
<accession>A0A8J2UJF0</accession>
<dbReference type="EMBL" id="BMCG01000001">
    <property type="protein sequence ID" value="GGB95666.1"/>
    <property type="molecule type" value="Genomic_DNA"/>
</dbReference>
<dbReference type="RefSeq" id="WP_188394234.1">
    <property type="nucleotide sequence ID" value="NZ_BMCG01000001.1"/>
</dbReference>
<dbReference type="AlphaFoldDB" id="A0A8J2UJF0"/>
<evidence type="ECO:0000313" key="5">
    <source>
        <dbReference type="Proteomes" id="UP000620266"/>
    </source>
</evidence>
<comment type="caution">
    <text evidence="4">The sequence shown here is derived from an EMBL/GenBank/DDBJ whole genome shotgun (WGS) entry which is preliminary data.</text>
</comment>
<dbReference type="GO" id="GO:0008081">
    <property type="term" value="F:phosphoric diester hydrolase activity"/>
    <property type="evidence" value="ECO:0007669"/>
    <property type="project" value="UniProtKB-ARBA"/>
</dbReference>
<name>A0A8J2UJF0_9BURK</name>
<evidence type="ECO:0000259" key="3">
    <source>
        <dbReference type="PROSITE" id="PS51832"/>
    </source>
</evidence>
<organism evidence="4 5">
    <name type="scientific">Oxalicibacterium flavum</name>
    <dbReference type="NCBI Taxonomy" id="179467"/>
    <lineage>
        <taxon>Bacteria</taxon>
        <taxon>Pseudomonadati</taxon>
        <taxon>Pseudomonadota</taxon>
        <taxon>Betaproteobacteria</taxon>
        <taxon>Burkholderiales</taxon>
        <taxon>Oxalobacteraceae</taxon>
        <taxon>Oxalicibacterium</taxon>
    </lineage>
</organism>
<keyword evidence="5" id="KW-1185">Reference proteome</keyword>
<evidence type="ECO:0000259" key="2">
    <source>
        <dbReference type="PROSITE" id="PS50110"/>
    </source>
</evidence>
<dbReference type="PROSITE" id="PS50110">
    <property type="entry name" value="RESPONSE_REGULATORY"/>
    <property type="match status" value="1"/>
</dbReference>
<dbReference type="PROSITE" id="PS51832">
    <property type="entry name" value="HD_GYP"/>
    <property type="match status" value="1"/>
</dbReference>
<dbReference type="Pfam" id="PF00072">
    <property type="entry name" value="Response_reg"/>
    <property type="match status" value="1"/>
</dbReference>
<feature type="domain" description="HD-GYP" evidence="3">
    <location>
        <begin position="152"/>
        <end position="349"/>
    </location>
</feature>
<dbReference type="PANTHER" id="PTHR45228:SF1">
    <property type="entry name" value="CYCLIC DI-GMP PHOSPHODIESTERASE TM_0186"/>
    <property type="match status" value="1"/>
</dbReference>